<comment type="caution">
    <text evidence="1">The sequence shown here is derived from an EMBL/GenBank/DDBJ whole genome shotgun (WGS) entry which is preliminary data.</text>
</comment>
<proteinExistence type="predicted"/>
<dbReference type="EMBL" id="JASSZA010000015">
    <property type="protein sequence ID" value="KAK2093282.1"/>
    <property type="molecule type" value="Genomic_DNA"/>
</dbReference>
<name>A0ABQ9U894_SAGOE</name>
<accession>A0ABQ9U894</accession>
<keyword evidence="2" id="KW-1185">Reference proteome</keyword>
<evidence type="ECO:0000313" key="1">
    <source>
        <dbReference type="EMBL" id="KAK2093282.1"/>
    </source>
</evidence>
<organism evidence="1 2">
    <name type="scientific">Saguinus oedipus</name>
    <name type="common">Cotton-top tamarin</name>
    <name type="synonym">Oedipomidas oedipus</name>
    <dbReference type="NCBI Taxonomy" id="9490"/>
    <lineage>
        <taxon>Eukaryota</taxon>
        <taxon>Metazoa</taxon>
        <taxon>Chordata</taxon>
        <taxon>Craniata</taxon>
        <taxon>Vertebrata</taxon>
        <taxon>Euteleostomi</taxon>
        <taxon>Mammalia</taxon>
        <taxon>Eutheria</taxon>
        <taxon>Euarchontoglires</taxon>
        <taxon>Primates</taxon>
        <taxon>Haplorrhini</taxon>
        <taxon>Platyrrhini</taxon>
        <taxon>Cebidae</taxon>
        <taxon>Callitrichinae</taxon>
        <taxon>Saguinus</taxon>
    </lineage>
</organism>
<sequence length="118" mass="12295">MVLEVEAVRGSREADVDGWPGDAARDGQVAVMATCEAVEENSVHVGHAEVEMELEKLAMCAGRVSPGPSSNRTGGDGGSRRLGFFMAACFLPSSHSDLSVDADHLGQDGDDAWSDCSG</sequence>
<evidence type="ECO:0000313" key="2">
    <source>
        <dbReference type="Proteomes" id="UP001266305"/>
    </source>
</evidence>
<gene>
    <name evidence="1" type="ORF">P7K49_029811</name>
</gene>
<reference evidence="1 2" key="1">
    <citation type="submission" date="2023-05" db="EMBL/GenBank/DDBJ databases">
        <title>B98-5 Cell Line De Novo Hybrid Assembly: An Optical Mapping Approach.</title>
        <authorList>
            <person name="Kananen K."/>
            <person name="Auerbach J.A."/>
            <person name="Kautto E."/>
            <person name="Blachly J.S."/>
        </authorList>
    </citation>
    <scope>NUCLEOTIDE SEQUENCE [LARGE SCALE GENOMIC DNA]</scope>
    <source>
        <strain evidence="1">B95-8</strain>
        <tissue evidence="1">Cell line</tissue>
    </source>
</reference>
<dbReference type="Proteomes" id="UP001266305">
    <property type="component" value="Unassembled WGS sequence"/>
</dbReference>
<protein>
    <submittedName>
        <fullName evidence="1">Uncharacterized protein</fullName>
    </submittedName>
</protein>